<sequence length="99" mass="10886">MILVSLCGDESLSDALWRFCSNMKLSFSVWLALVLGLDYQAVKQLQIGVIAQRPGDQTDDAGIVEEWDTYKAVALNQAKTRAKGKLKLANGAGRLLLFQ</sequence>
<evidence type="ECO:0000313" key="1">
    <source>
        <dbReference type="EMBL" id="KAK9736934.1"/>
    </source>
</evidence>
<proteinExistence type="predicted"/>
<dbReference type="EMBL" id="JASPKY010000107">
    <property type="protein sequence ID" value="KAK9736934.1"/>
    <property type="molecule type" value="Genomic_DNA"/>
</dbReference>
<protein>
    <submittedName>
        <fullName evidence="1">Uncharacterized protein</fullName>
    </submittedName>
</protein>
<name>A0AAW1LSU6_POPJA</name>
<comment type="caution">
    <text evidence="1">The sequence shown here is derived from an EMBL/GenBank/DDBJ whole genome shotgun (WGS) entry which is preliminary data.</text>
</comment>
<organism evidence="1 2">
    <name type="scientific">Popillia japonica</name>
    <name type="common">Japanese beetle</name>
    <dbReference type="NCBI Taxonomy" id="7064"/>
    <lineage>
        <taxon>Eukaryota</taxon>
        <taxon>Metazoa</taxon>
        <taxon>Ecdysozoa</taxon>
        <taxon>Arthropoda</taxon>
        <taxon>Hexapoda</taxon>
        <taxon>Insecta</taxon>
        <taxon>Pterygota</taxon>
        <taxon>Neoptera</taxon>
        <taxon>Endopterygota</taxon>
        <taxon>Coleoptera</taxon>
        <taxon>Polyphaga</taxon>
        <taxon>Scarabaeiformia</taxon>
        <taxon>Scarabaeidae</taxon>
        <taxon>Rutelinae</taxon>
        <taxon>Popillia</taxon>
    </lineage>
</organism>
<gene>
    <name evidence="1" type="ORF">QE152_g11166</name>
</gene>
<accession>A0AAW1LSU6</accession>
<dbReference type="Proteomes" id="UP001458880">
    <property type="component" value="Unassembled WGS sequence"/>
</dbReference>
<evidence type="ECO:0000313" key="2">
    <source>
        <dbReference type="Proteomes" id="UP001458880"/>
    </source>
</evidence>
<dbReference type="AlphaFoldDB" id="A0AAW1LSU6"/>
<keyword evidence="2" id="KW-1185">Reference proteome</keyword>
<reference evidence="1 2" key="1">
    <citation type="journal article" date="2024" name="BMC Genomics">
        <title>De novo assembly and annotation of Popillia japonica's genome with initial clues to its potential as an invasive pest.</title>
        <authorList>
            <person name="Cucini C."/>
            <person name="Boschi S."/>
            <person name="Funari R."/>
            <person name="Cardaioli E."/>
            <person name="Iannotti N."/>
            <person name="Marturano G."/>
            <person name="Paoli F."/>
            <person name="Bruttini M."/>
            <person name="Carapelli A."/>
            <person name="Frati F."/>
            <person name="Nardi F."/>
        </authorList>
    </citation>
    <scope>NUCLEOTIDE SEQUENCE [LARGE SCALE GENOMIC DNA]</scope>
    <source>
        <strain evidence="1">DMR45628</strain>
    </source>
</reference>